<dbReference type="GO" id="GO:0016787">
    <property type="term" value="F:hydrolase activity"/>
    <property type="evidence" value="ECO:0007669"/>
    <property type="project" value="UniProtKB-KW"/>
</dbReference>
<proteinExistence type="predicted"/>
<comment type="caution">
    <text evidence="2">The sequence shown here is derived from an EMBL/GenBank/DDBJ whole genome shotgun (WGS) entry which is preliminary data.</text>
</comment>
<dbReference type="Proteomes" id="UP000218644">
    <property type="component" value="Unassembled WGS sequence"/>
</dbReference>
<feature type="domain" description="AB hydrolase-1" evidence="1">
    <location>
        <begin position="23"/>
        <end position="126"/>
    </location>
</feature>
<name>A0A2A2AN56_9BURK</name>
<dbReference type="GO" id="GO:0016020">
    <property type="term" value="C:membrane"/>
    <property type="evidence" value="ECO:0007669"/>
    <property type="project" value="TreeGrafter"/>
</dbReference>
<protein>
    <submittedName>
        <fullName evidence="2">Alpha/beta hydrolase</fullName>
    </submittedName>
</protein>
<dbReference type="PRINTS" id="PR00111">
    <property type="entry name" value="ABHYDROLASE"/>
</dbReference>
<gene>
    <name evidence="2" type="ORF">CK623_07605</name>
</gene>
<evidence type="ECO:0000259" key="1">
    <source>
        <dbReference type="Pfam" id="PF00561"/>
    </source>
</evidence>
<organism evidence="2 3">
    <name type="scientific">Vandammella animalimorsus</name>
    <dbReference type="NCBI Taxonomy" id="2029117"/>
    <lineage>
        <taxon>Bacteria</taxon>
        <taxon>Pseudomonadati</taxon>
        <taxon>Pseudomonadota</taxon>
        <taxon>Betaproteobacteria</taxon>
        <taxon>Burkholderiales</taxon>
        <taxon>Comamonadaceae</taxon>
        <taxon>Vandammella</taxon>
    </lineage>
</organism>
<reference evidence="2 3" key="1">
    <citation type="submission" date="2017-08" db="EMBL/GenBank/DDBJ databases">
        <title>WGS of Clinical strains of the CDC Group NO-1 linked to zoonotic infections in humans.</title>
        <authorList>
            <person name="Bernier A.-M."/>
            <person name="Bernard K."/>
        </authorList>
    </citation>
    <scope>NUCLEOTIDE SEQUENCE [LARGE SCALE GENOMIC DNA]</scope>
    <source>
        <strain evidence="2 3">NML79-0751</strain>
    </source>
</reference>
<accession>A0A2A2AN56</accession>
<dbReference type="PANTHER" id="PTHR43798">
    <property type="entry name" value="MONOACYLGLYCEROL LIPASE"/>
    <property type="match status" value="1"/>
</dbReference>
<dbReference type="InterPro" id="IPR050266">
    <property type="entry name" value="AB_hydrolase_sf"/>
</dbReference>
<dbReference type="Gene3D" id="3.40.50.1820">
    <property type="entry name" value="alpha/beta hydrolase"/>
    <property type="match status" value="1"/>
</dbReference>
<dbReference type="PANTHER" id="PTHR43798:SF33">
    <property type="entry name" value="HYDROLASE, PUTATIVE (AFU_ORTHOLOGUE AFUA_2G14860)-RELATED"/>
    <property type="match status" value="1"/>
</dbReference>
<keyword evidence="2" id="KW-0378">Hydrolase</keyword>
<evidence type="ECO:0000313" key="3">
    <source>
        <dbReference type="Proteomes" id="UP000218644"/>
    </source>
</evidence>
<dbReference type="EMBL" id="NSJD01000010">
    <property type="protein sequence ID" value="PAT40025.1"/>
    <property type="molecule type" value="Genomic_DNA"/>
</dbReference>
<dbReference type="InterPro" id="IPR000073">
    <property type="entry name" value="AB_hydrolase_1"/>
</dbReference>
<dbReference type="InterPro" id="IPR029058">
    <property type="entry name" value="AB_hydrolase_fold"/>
</dbReference>
<sequence>MNHTLAHLGAALHVAVSGRSDAPAVLLLHGGLGSMDDFAPLLPRLQQDFHVIALDSRSHGRSTLGDAPLSYAQLAEDARHVLQTLGVARCAVIGFSDGGIAACRLAARHPDRVARLSTIGAHWHSCQLATIRPLYEALDEAFARERMPAQVAAYLAHSPAPDLPRLLSELKRLWLDESANGYPDDLIAQIRAPLLSLRGEDDFLLSLSDWAALKTVLPQAHLMQVPFAAHEAIAGQPALVWAALQAFVTAC</sequence>
<dbReference type="AlphaFoldDB" id="A0A2A2AN56"/>
<dbReference type="Pfam" id="PF00561">
    <property type="entry name" value="Abhydrolase_1"/>
    <property type="match status" value="1"/>
</dbReference>
<evidence type="ECO:0000313" key="2">
    <source>
        <dbReference type="EMBL" id="PAT40025.1"/>
    </source>
</evidence>
<dbReference type="SUPFAM" id="SSF53474">
    <property type="entry name" value="alpha/beta-Hydrolases"/>
    <property type="match status" value="1"/>
</dbReference>
<dbReference type="RefSeq" id="WP_095556997.1">
    <property type="nucleotide sequence ID" value="NZ_NSJD01000010.1"/>
</dbReference>